<dbReference type="InterPro" id="IPR013783">
    <property type="entry name" value="Ig-like_fold"/>
</dbReference>
<name>A0A3R7MJS6_PENVA</name>
<dbReference type="OrthoDB" id="6360807at2759"/>
<dbReference type="PROSITE" id="PS50853">
    <property type="entry name" value="FN3"/>
    <property type="match status" value="1"/>
</dbReference>
<organism evidence="4 5">
    <name type="scientific">Penaeus vannamei</name>
    <name type="common">Whiteleg shrimp</name>
    <name type="synonym">Litopenaeus vannamei</name>
    <dbReference type="NCBI Taxonomy" id="6689"/>
    <lineage>
        <taxon>Eukaryota</taxon>
        <taxon>Metazoa</taxon>
        <taxon>Ecdysozoa</taxon>
        <taxon>Arthropoda</taxon>
        <taxon>Crustacea</taxon>
        <taxon>Multicrustacea</taxon>
        <taxon>Malacostraca</taxon>
        <taxon>Eumalacostraca</taxon>
        <taxon>Eucarida</taxon>
        <taxon>Decapoda</taxon>
        <taxon>Dendrobranchiata</taxon>
        <taxon>Penaeoidea</taxon>
        <taxon>Penaeidae</taxon>
        <taxon>Penaeus</taxon>
    </lineage>
</organism>
<dbReference type="Gene3D" id="2.60.40.10">
    <property type="entry name" value="Immunoglobulins"/>
    <property type="match status" value="1"/>
</dbReference>
<evidence type="ECO:0000256" key="2">
    <source>
        <dbReference type="SAM" id="Phobius"/>
    </source>
</evidence>
<dbReference type="InterPro" id="IPR050650">
    <property type="entry name" value="Type-II_Cytokine-TF_Rcpt"/>
</dbReference>
<dbReference type="STRING" id="6689.A0A3R7MJS6"/>
<dbReference type="SUPFAM" id="SSF49265">
    <property type="entry name" value="Fibronectin type III"/>
    <property type="match status" value="1"/>
</dbReference>
<feature type="compositionally biased region" description="Polar residues" evidence="1">
    <location>
        <begin position="330"/>
        <end position="349"/>
    </location>
</feature>
<dbReference type="AlphaFoldDB" id="A0A3R7MJS6"/>
<evidence type="ECO:0000256" key="1">
    <source>
        <dbReference type="SAM" id="MobiDB-lite"/>
    </source>
</evidence>
<keyword evidence="2" id="KW-0472">Membrane</keyword>
<dbReference type="InterPro" id="IPR036116">
    <property type="entry name" value="FN3_sf"/>
</dbReference>
<feature type="domain" description="Fibronectin type-III" evidence="3">
    <location>
        <begin position="53"/>
        <end position="145"/>
    </location>
</feature>
<dbReference type="CDD" id="cd00063">
    <property type="entry name" value="FN3"/>
    <property type="match status" value="1"/>
</dbReference>
<dbReference type="EMBL" id="QCYY01001356">
    <property type="protein sequence ID" value="ROT78606.1"/>
    <property type="molecule type" value="Genomic_DNA"/>
</dbReference>
<sequence>MDETVARQAYDSACPLCIPQLVDGLVEWMSVLEEPARILGLCPRPVPAAEASCAQEFTIINVTTNSATMTWSENTEGGRPIGYTLKYWKQDTPNHQFLDVVGHNKTYATVEDLAPGTEYVFTILAYSEDGRSSYSAPSTVITMAKGRESVSIREEVPEKGIRVPSFLLILLTLAGTVLVALNCVIIFCFVCRRTQHPRAAQGNQQKIQEKVFSISSSDEAAQESDPAVTSSYDVMHKMASCHAATEEYQLTSLGGDAEGRASPSVLLAAGDASLPEAAAKSCLSWRDESVIPPDVCPRNLEADEQDFASGRPYDSQSPPSRPSSPENHSDPSSQFHLSFNPSDSNSPSRVSGILLRDLAEEKLTAPLLSFTPRSHSLHHCSLAPLQHAWERHHQSHHNIPSDSDVLLLRSQLGVELTLPRSSSTAPRPAADATTSRPSTSRSPGNQGRLLPSEKFECASSDNVLARKVRR</sequence>
<dbReference type="Pfam" id="PF00041">
    <property type="entry name" value="fn3"/>
    <property type="match status" value="1"/>
</dbReference>
<dbReference type="SMART" id="SM00060">
    <property type="entry name" value="FN3"/>
    <property type="match status" value="1"/>
</dbReference>
<gene>
    <name evidence="4" type="ORF">C7M84_002679</name>
</gene>
<accession>A0A3R7MJS6</accession>
<feature type="region of interest" description="Disordered" evidence="1">
    <location>
        <begin position="308"/>
        <end position="350"/>
    </location>
</feature>
<dbReference type="GO" id="GO:0004896">
    <property type="term" value="F:cytokine receptor activity"/>
    <property type="evidence" value="ECO:0007669"/>
    <property type="project" value="TreeGrafter"/>
</dbReference>
<feature type="transmembrane region" description="Helical" evidence="2">
    <location>
        <begin position="166"/>
        <end position="191"/>
    </location>
</feature>
<dbReference type="PANTHER" id="PTHR20859:SF84">
    <property type="entry name" value="INTERFERON ALPHA_BETA RECEPTOR 2"/>
    <property type="match status" value="1"/>
</dbReference>
<evidence type="ECO:0000313" key="5">
    <source>
        <dbReference type="Proteomes" id="UP000283509"/>
    </source>
</evidence>
<feature type="compositionally biased region" description="Low complexity" evidence="1">
    <location>
        <begin position="428"/>
        <end position="443"/>
    </location>
</feature>
<keyword evidence="5" id="KW-1185">Reference proteome</keyword>
<protein>
    <submittedName>
        <fullName evidence="4">Putative nephrin isoform X2</fullName>
    </submittedName>
</protein>
<reference evidence="4 5" key="2">
    <citation type="submission" date="2019-01" db="EMBL/GenBank/DDBJ databases">
        <title>The decoding of complex shrimp genome reveals the adaptation for benthos swimmer, frequently molting mechanism and breeding impact on genome.</title>
        <authorList>
            <person name="Sun Y."/>
            <person name="Gao Y."/>
            <person name="Yu Y."/>
        </authorList>
    </citation>
    <scope>NUCLEOTIDE SEQUENCE [LARGE SCALE GENOMIC DNA]</scope>
    <source>
        <tissue evidence="4">Muscle</tissue>
    </source>
</reference>
<evidence type="ECO:0000259" key="3">
    <source>
        <dbReference type="PROSITE" id="PS50853"/>
    </source>
</evidence>
<evidence type="ECO:0000313" key="4">
    <source>
        <dbReference type="EMBL" id="ROT78606.1"/>
    </source>
</evidence>
<dbReference type="GO" id="GO:0005886">
    <property type="term" value="C:plasma membrane"/>
    <property type="evidence" value="ECO:0007669"/>
    <property type="project" value="TreeGrafter"/>
</dbReference>
<feature type="region of interest" description="Disordered" evidence="1">
    <location>
        <begin position="416"/>
        <end position="453"/>
    </location>
</feature>
<proteinExistence type="predicted"/>
<keyword evidence="2" id="KW-0812">Transmembrane</keyword>
<dbReference type="Proteomes" id="UP000283509">
    <property type="component" value="Unassembled WGS sequence"/>
</dbReference>
<dbReference type="InterPro" id="IPR003961">
    <property type="entry name" value="FN3_dom"/>
</dbReference>
<keyword evidence="2" id="KW-1133">Transmembrane helix</keyword>
<dbReference type="PANTHER" id="PTHR20859">
    <property type="entry name" value="INTERFERON/INTERLEUKIN RECEPTOR"/>
    <property type="match status" value="1"/>
</dbReference>
<reference evidence="4 5" key="1">
    <citation type="submission" date="2018-04" db="EMBL/GenBank/DDBJ databases">
        <authorList>
            <person name="Zhang X."/>
            <person name="Yuan J."/>
            <person name="Li F."/>
            <person name="Xiang J."/>
        </authorList>
    </citation>
    <scope>NUCLEOTIDE SEQUENCE [LARGE SCALE GENOMIC DNA]</scope>
    <source>
        <tissue evidence="4">Muscle</tissue>
    </source>
</reference>
<comment type="caution">
    <text evidence="4">The sequence shown here is derived from an EMBL/GenBank/DDBJ whole genome shotgun (WGS) entry which is preliminary data.</text>
</comment>